<reference evidence="1 2" key="1">
    <citation type="submission" date="2019-03" db="EMBL/GenBank/DDBJ databases">
        <title>Single cell metagenomics reveals metabolic interactions within the superorganism composed of flagellate Streblomastix strix and complex community of Bacteroidetes bacteria on its surface.</title>
        <authorList>
            <person name="Treitli S.C."/>
            <person name="Kolisko M."/>
            <person name="Husnik F."/>
            <person name="Keeling P."/>
            <person name="Hampl V."/>
        </authorList>
    </citation>
    <scope>NUCLEOTIDE SEQUENCE [LARGE SCALE GENOMIC DNA]</scope>
    <source>
        <strain evidence="1">ST1C</strain>
    </source>
</reference>
<name>A0A5J4W3I6_9EUKA</name>
<proteinExistence type="predicted"/>
<sequence length="127" mass="14544">MNHRFNNTIRQPLSKDSYQILNYAKFVPQNPLQIAATQPQSMILNTFLQNIQIDPLDTDQMVAILENMTSYTAIAACSLLSRLYGQKISQIDFYPEDESEIQVKESIQVESAASEFVSRRILLMLKN</sequence>
<dbReference type="EMBL" id="SNRW01003652">
    <property type="protein sequence ID" value="KAA6389270.1"/>
    <property type="molecule type" value="Genomic_DNA"/>
</dbReference>
<comment type="caution">
    <text evidence="1">The sequence shown here is derived from an EMBL/GenBank/DDBJ whole genome shotgun (WGS) entry which is preliminary data.</text>
</comment>
<dbReference type="AlphaFoldDB" id="A0A5J4W3I6"/>
<protein>
    <submittedName>
        <fullName evidence="1">Uncharacterized protein</fullName>
    </submittedName>
</protein>
<evidence type="ECO:0000313" key="2">
    <source>
        <dbReference type="Proteomes" id="UP000324800"/>
    </source>
</evidence>
<gene>
    <name evidence="1" type="ORF">EZS28_015201</name>
</gene>
<dbReference type="Proteomes" id="UP000324800">
    <property type="component" value="Unassembled WGS sequence"/>
</dbReference>
<accession>A0A5J4W3I6</accession>
<evidence type="ECO:0000313" key="1">
    <source>
        <dbReference type="EMBL" id="KAA6389270.1"/>
    </source>
</evidence>
<organism evidence="1 2">
    <name type="scientific">Streblomastix strix</name>
    <dbReference type="NCBI Taxonomy" id="222440"/>
    <lineage>
        <taxon>Eukaryota</taxon>
        <taxon>Metamonada</taxon>
        <taxon>Preaxostyla</taxon>
        <taxon>Oxymonadida</taxon>
        <taxon>Streblomastigidae</taxon>
        <taxon>Streblomastix</taxon>
    </lineage>
</organism>